<evidence type="ECO:0000256" key="2">
    <source>
        <dbReference type="SAM" id="Phobius"/>
    </source>
</evidence>
<dbReference type="EMBL" id="CP082781">
    <property type="protein sequence ID" value="UGS26372.1"/>
    <property type="molecule type" value="Genomic_DNA"/>
</dbReference>
<feature type="transmembrane region" description="Helical" evidence="2">
    <location>
        <begin position="184"/>
        <end position="206"/>
    </location>
</feature>
<feature type="transmembrane region" description="Helical" evidence="2">
    <location>
        <begin position="213"/>
        <end position="231"/>
    </location>
</feature>
<accession>A0ABY3RQQ5</accession>
<organism evidence="3 4">
    <name type="scientific">Microbacterium resistens</name>
    <dbReference type="NCBI Taxonomy" id="156977"/>
    <lineage>
        <taxon>Bacteria</taxon>
        <taxon>Bacillati</taxon>
        <taxon>Actinomycetota</taxon>
        <taxon>Actinomycetes</taxon>
        <taxon>Micrococcales</taxon>
        <taxon>Microbacteriaceae</taxon>
        <taxon>Microbacterium</taxon>
    </lineage>
</organism>
<keyword evidence="2" id="KW-0812">Transmembrane</keyword>
<feature type="compositionally biased region" description="Low complexity" evidence="1">
    <location>
        <begin position="1"/>
        <end position="18"/>
    </location>
</feature>
<feature type="transmembrane region" description="Helical" evidence="2">
    <location>
        <begin position="151"/>
        <end position="169"/>
    </location>
</feature>
<gene>
    <name evidence="3" type="ORF">K8F61_17355</name>
</gene>
<dbReference type="RefSeq" id="WP_231820089.1">
    <property type="nucleotide sequence ID" value="NZ_CP082781.1"/>
</dbReference>
<proteinExistence type="predicted"/>
<evidence type="ECO:0000313" key="4">
    <source>
        <dbReference type="Proteomes" id="UP001199642"/>
    </source>
</evidence>
<keyword evidence="2" id="KW-0472">Membrane</keyword>
<keyword evidence="4" id="KW-1185">Reference proteome</keyword>
<name>A0ABY3RQQ5_9MICO</name>
<dbReference type="Proteomes" id="UP001199642">
    <property type="component" value="Chromosome"/>
</dbReference>
<evidence type="ECO:0000256" key="1">
    <source>
        <dbReference type="SAM" id="MobiDB-lite"/>
    </source>
</evidence>
<feature type="transmembrane region" description="Helical" evidence="2">
    <location>
        <begin position="251"/>
        <end position="276"/>
    </location>
</feature>
<feature type="transmembrane region" description="Helical" evidence="2">
    <location>
        <begin position="24"/>
        <end position="42"/>
    </location>
</feature>
<evidence type="ECO:0000313" key="3">
    <source>
        <dbReference type="EMBL" id="UGS26372.1"/>
    </source>
</evidence>
<feature type="transmembrane region" description="Helical" evidence="2">
    <location>
        <begin position="88"/>
        <end position="112"/>
    </location>
</feature>
<sequence>MALPSASSAPVSARTPSADVRPPTALPALAVLMIAFSSWVLAPLRLARGWPPDLGFTRDNTLYVLITTTAAATVLLVLGAVSVRARWLVVAAGVVALLHGAAAAAMLLIQLMGEARAEFLLESGLLLAALTCGLIATVFGVFACRAPSHTPLLIALALGGAAVALEAAADQARYLAMTHGQGWTVWSLIGLTSVAALGFAAALAGLRAPGPRVIAAAVLIIPLVDRTRVLVSTLRTGSGRLGVPGAGTLEAMGILTMSLRVLAVVAAIALLIAAAVQIARRRQETSAPPG</sequence>
<reference evidence="3 4" key="1">
    <citation type="submission" date="2023-01" db="EMBL/GenBank/DDBJ databases">
        <title>Characterization of estradiol degrading bacteria Microbacterium sp. MZT7 and reveal degrading genes through genome analysis.</title>
        <authorList>
            <person name="Hao P."/>
            <person name="Gao Y."/>
        </authorList>
    </citation>
    <scope>NUCLEOTIDE SEQUENCE [LARGE SCALE GENOMIC DNA]</scope>
    <source>
        <strain evidence="3 4">MZT7</strain>
    </source>
</reference>
<protein>
    <submittedName>
        <fullName evidence="3">Uncharacterized protein</fullName>
    </submittedName>
</protein>
<keyword evidence="2" id="KW-1133">Transmembrane helix</keyword>
<feature type="transmembrane region" description="Helical" evidence="2">
    <location>
        <begin position="124"/>
        <end position="144"/>
    </location>
</feature>
<feature type="region of interest" description="Disordered" evidence="1">
    <location>
        <begin position="1"/>
        <end position="20"/>
    </location>
</feature>
<feature type="transmembrane region" description="Helical" evidence="2">
    <location>
        <begin position="62"/>
        <end position="81"/>
    </location>
</feature>